<dbReference type="RefSeq" id="WP_184585701.1">
    <property type="nucleotide sequence ID" value="NZ_JACHLI010000001.1"/>
</dbReference>
<organism evidence="3 4">
    <name type="scientific">Pseudomonas nitroreducens</name>
    <dbReference type="NCBI Taxonomy" id="46680"/>
    <lineage>
        <taxon>Bacteria</taxon>
        <taxon>Pseudomonadati</taxon>
        <taxon>Pseudomonadota</taxon>
        <taxon>Gammaproteobacteria</taxon>
        <taxon>Pseudomonadales</taxon>
        <taxon>Pseudomonadaceae</taxon>
        <taxon>Pseudomonas</taxon>
    </lineage>
</organism>
<evidence type="ECO:0000256" key="2">
    <source>
        <dbReference type="PROSITE-ProRule" id="PRU00252"/>
    </source>
</evidence>
<evidence type="ECO:0000313" key="4">
    <source>
        <dbReference type="Proteomes" id="UP000566995"/>
    </source>
</evidence>
<dbReference type="CDD" id="cd04496">
    <property type="entry name" value="SSB_OBF"/>
    <property type="match status" value="1"/>
</dbReference>
<dbReference type="EMBL" id="JACHLI010000001">
    <property type="protein sequence ID" value="MBB4861435.1"/>
    <property type="molecule type" value="Genomic_DNA"/>
</dbReference>
<gene>
    <name evidence="3" type="ORF">HNP46_000246</name>
</gene>
<keyword evidence="1 2" id="KW-0238">DNA-binding</keyword>
<sequence length="120" mass="13111">MSLIQIVTGRVAADATVVKLNDTREGVRFRLLSNESWKDKQTGDWKNGEPEGHNCLRGMSAGQTAKLKEALVKGREVTVTGELVTTKNTDAQGKVFHGTTLEVKEIRFGAKAEPKEGKQS</sequence>
<comment type="caution">
    <text evidence="3">The sequence shown here is derived from an EMBL/GenBank/DDBJ whole genome shotgun (WGS) entry which is preliminary data.</text>
</comment>
<dbReference type="Gene3D" id="2.40.50.140">
    <property type="entry name" value="Nucleic acid-binding proteins"/>
    <property type="match status" value="1"/>
</dbReference>
<name>A0A7W7KF90_PSENT</name>
<dbReference type="InterPro" id="IPR000424">
    <property type="entry name" value="Primosome_PriB/ssb"/>
</dbReference>
<protein>
    <submittedName>
        <fullName evidence="3">Single-stranded DNA-binding protein</fullName>
    </submittedName>
</protein>
<accession>A0A7W7KF90</accession>
<proteinExistence type="predicted"/>
<dbReference type="InterPro" id="IPR012340">
    <property type="entry name" value="NA-bd_OB-fold"/>
</dbReference>
<dbReference type="PROSITE" id="PS50935">
    <property type="entry name" value="SSB"/>
    <property type="match status" value="1"/>
</dbReference>
<evidence type="ECO:0000256" key="1">
    <source>
        <dbReference type="ARBA" id="ARBA00023125"/>
    </source>
</evidence>
<dbReference type="Pfam" id="PF00436">
    <property type="entry name" value="SSB"/>
    <property type="match status" value="1"/>
</dbReference>
<reference evidence="3 4" key="1">
    <citation type="submission" date="2020-08" db="EMBL/GenBank/DDBJ databases">
        <title>Functional genomics of gut bacteria from endangered species of beetles.</title>
        <authorList>
            <person name="Carlos-Shanley C."/>
        </authorList>
    </citation>
    <scope>NUCLEOTIDE SEQUENCE [LARGE SCALE GENOMIC DNA]</scope>
    <source>
        <strain evidence="3 4">S00179</strain>
    </source>
</reference>
<dbReference type="GO" id="GO:0003697">
    <property type="term" value="F:single-stranded DNA binding"/>
    <property type="evidence" value="ECO:0007669"/>
    <property type="project" value="InterPro"/>
</dbReference>
<dbReference type="AlphaFoldDB" id="A0A7W7KF90"/>
<dbReference type="SUPFAM" id="SSF50249">
    <property type="entry name" value="Nucleic acid-binding proteins"/>
    <property type="match status" value="1"/>
</dbReference>
<dbReference type="Proteomes" id="UP000566995">
    <property type="component" value="Unassembled WGS sequence"/>
</dbReference>
<evidence type="ECO:0000313" key="3">
    <source>
        <dbReference type="EMBL" id="MBB4861435.1"/>
    </source>
</evidence>